<reference evidence="4" key="1">
    <citation type="submission" date="2021-06" db="EMBL/GenBank/DDBJ databases">
        <authorList>
            <person name="Kallberg Y."/>
            <person name="Tangrot J."/>
            <person name="Rosling A."/>
        </authorList>
    </citation>
    <scope>NUCLEOTIDE SEQUENCE</scope>
    <source>
        <strain evidence="4">FL966</strain>
    </source>
</reference>
<dbReference type="Gene3D" id="3.40.50.2300">
    <property type="match status" value="1"/>
</dbReference>
<dbReference type="InterPro" id="IPR001789">
    <property type="entry name" value="Sig_transdc_resp-reg_receiver"/>
</dbReference>
<dbReference type="EMBL" id="CAJVQA010004834">
    <property type="protein sequence ID" value="CAG8607625.1"/>
    <property type="molecule type" value="Genomic_DNA"/>
</dbReference>
<dbReference type="PROSITE" id="PS50110">
    <property type="entry name" value="RESPONSE_REGULATORY"/>
    <property type="match status" value="1"/>
</dbReference>
<dbReference type="CDD" id="cd17546">
    <property type="entry name" value="REC_hyHK_CKI1_RcsC-like"/>
    <property type="match status" value="1"/>
</dbReference>
<gene>
    <name evidence="4" type="ORF">CPELLU_LOCUS7297</name>
</gene>
<dbReference type="InterPro" id="IPR011006">
    <property type="entry name" value="CheY-like_superfamily"/>
</dbReference>
<accession>A0A9N9CL54</accession>
<dbReference type="AlphaFoldDB" id="A0A9N9CL54"/>
<dbReference type="OrthoDB" id="60033at2759"/>
<dbReference type="SMART" id="SM00448">
    <property type="entry name" value="REC"/>
    <property type="match status" value="1"/>
</dbReference>
<evidence type="ECO:0000256" key="1">
    <source>
        <dbReference type="ARBA" id="ARBA00022553"/>
    </source>
</evidence>
<dbReference type="PANTHER" id="PTHR43719">
    <property type="entry name" value="TWO-COMPONENT HISTIDINE KINASE"/>
    <property type="match status" value="1"/>
</dbReference>
<protein>
    <submittedName>
        <fullName evidence="4">13745_t:CDS:1</fullName>
    </submittedName>
</protein>
<name>A0A9N9CL54_9GLOM</name>
<dbReference type="InterPro" id="IPR050956">
    <property type="entry name" value="2C_system_His_kinase"/>
</dbReference>
<evidence type="ECO:0000259" key="3">
    <source>
        <dbReference type="PROSITE" id="PS50110"/>
    </source>
</evidence>
<feature type="domain" description="Response regulatory" evidence="3">
    <location>
        <begin position="19"/>
        <end position="158"/>
    </location>
</feature>
<evidence type="ECO:0000313" key="5">
    <source>
        <dbReference type="Proteomes" id="UP000789759"/>
    </source>
</evidence>
<dbReference type="SUPFAM" id="SSF52172">
    <property type="entry name" value="CheY-like"/>
    <property type="match status" value="1"/>
</dbReference>
<dbReference type="PANTHER" id="PTHR43719:SF28">
    <property type="entry name" value="PEROXIDE STRESS-ACTIVATED HISTIDINE KINASE MAK1-RELATED"/>
    <property type="match status" value="1"/>
</dbReference>
<dbReference type="GO" id="GO:0000160">
    <property type="term" value="P:phosphorelay signal transduction system"/>
    <property type="evidence" value="ECO:0007669"/>
    <property type="project" value="InterPro"/>
</dbReference>
<proteinExistence type="predicted"/>
<evidence type="ECO:0000313" key="4">
    <source>
        <dbReference type="EMBL" id="CAG8607625.1"/>
    </source>
</evidence>
<feature type="modified residue" description="4-aspartylphosphate" evidence="2">
    <location>
        <position position="90"/>
    </location>
</feature>
<sequence>MASREIGDTDLIRITKSRLRTISNKKCILCVITQKKLEKLGYSTLLATTGQEAIDLLQSKFESLNINNSGSSVLEEDKIKSFDISLVLMDCIMPKMSGFDTSRAIRSMNSQISNIPIVALTASEEEETYSKCIESGMNHCLAKPLKTDQFNDIISQYGVNNIMQ</sequence>
<keyword evidence="5" id="KW-1185">Reference proteome</keyword>
<comment type="caution">
    <text evidence="4">The sequence shown here is derived from an EMBL/GenBank/DDBJ whole genome shotgun (WGS) entry which is preliminary data.</text>
</comment>
<dbReference type="Proteomes" id="UP000789759">
    <property type="component" value="Unassembled WGS sequence"/>
</dbReference>
<dbReference type="Pfam" id="PF00072">
    <property type="entry name" value="Response_reg"/>
    <property type="match status" value="1"/>
</dbReference>
<organism evidence="4 5">
    <name type="scientific">Cetraspora pellucida</name>
    <dbReference type="NCBI Taxonomy" id="1433469"/>
    <lineage>
        <taxon>Eukaryota</taxon>
        <taxon>Fungi</taxon>
        <taxon>Fungi incertae sedis</taxon>
        <taxon>Mucoromycota</taxon>
        <taxon>Glomeromycotina</taxon>
        <taxon>Glomeromycetes</taxon>
        <taxon>Diversisporales</taxon>
        <taxon>Gigasporaceae</taxon>
        <taxon>Cetraspora</taxon>
    </lineage>
</organism>
<evidence type="ECO:0000256" key="2">
    <source>
        <dbReference type="PROSITE-ProRule" id="PRU00169"/>
    </source>
</evidence>
<keyword evidence="1 2" id="KW-0597">Phosphoprotein</keyword>